<protein>
    <submittedName>
        <fullName evidence="1">Uncharacterized protein</fullName>
    </submittedName>
</protein>
<name>A0A8D9ETG6_9HEMI</name>
<dbReference type="EMBL" id="HBUF01565714">
    <property type="protein sequence ID" value="CAG6764415.1"/>
    <property type="molecule type" value="Transcribed_RNA"/>
</dbReference>
<dbReference type="EMBL" id="HBUF01565713">
    <property type="protein sequence ID" value="CAG6764414.1"/>
    <property type="molecule type" value="Transcribed_RNA"/>
</dbReference>
<sequence>MLLTIFGLYIFKSIMFIKNYDSDKIRLKNEINNYTYNLRNNKTELYIPHTKTEKLSKSTFIAGAKMFNHLPKMLKEVESDTVFKIKLKEYLVGKSLYSMKEFWNKQQ</sequence>
<accession>A0A8D9ETG6</accession>
<organism evidence="1">
    <name type="scientific">Cacopsylla melanoneura</name>
    <dbReference type="NCBI Taxonomy" id="428564"/>
    <lineage>
        <taxon>Eukaryota</taxon>
        <taxon>Metazoa</taxon>
        <taxon>Ecdysozoa</taxon>
        <taxon>Arthropoda</taxon>
        <taxon>Hexapoda</taxon>
        <taxon>Insecta</taxon>
        <taxon>Pterygota</taxon>
        <taxon>Neoptera</taxon>
        <taxon>Paraneoptera</taxon>
        <taxon>Hemiptera</taxon>
        <taxon>Sternorrhyncha</taxon>
        <taxon>Psylloidea</taxon>
        <taxon>Psyllidae</taxon>
        <taxon>Psyllinae</taxon>
        <taxon>Cacopsylla</taxon>
    </lineage>
</organism>
<proteinExistence type="predicted"/>
<evidence type="ECO:0000313" key="1">
    <source>
        <dbReference type="EMBL" id="CAG6764414.1"/>
    </source>
</evidence>
<dbReference type="AlphaFoldDB" id="A0A8D9ETG6"/>
<reference evidence="1" key="1">
    <citation type="submission" date="2021-05" db="EMBL/GenBank/DDBJ databases">
        <authorList>
            <person name="Alioto T."/>
            <person name="Alioto T."/>
            <person name="Gomez Garrido J."/>
        </authorList>
    </citation>
    <scope>NUCLEOTIDE SEQUENCE</scope>
</reference>